<dbReference type="EMBL" id="BSPP01000005">
    <property type="protein sequence ID" value="GLS86665.1"/>
    <property type="molecule type" value="Genomic_DNA"/>
</dbReference>
<dbReference type="SUPFAM" id="SSF55846">
    <property type="entry name" value="N-acetylmuramoyl-L-alanine amidase-like"/>
    <property type="match status" value="1"/>
</dbReference>
<dbReference type="InterPro" id="IPR036505">
    <property type="entry name" value="Amidase/PGRP_sf"/>
</dbReference>
<feature type="transmembrane region" description="Helical" evidence="1">
    <location>
        <begin position="263"/>
        <end position="286"/>
    </location>
</feature>
<evidence type="ECO:0008006" key="6">
    <source>
        <dbReference type="Google" id="ProtNLM"/>
    </source>
</evidence>
<keyword evidence="5" id="KW-1185">Reference proteome</keyword>
<keyword evidence="1" id="KW-1133">Transmembrane helix</keyword>
<dbReference type="InterPro" id="IPR002502">
    <property type="entry name" value="Amidase_domain"/>
</dbReference>
<organism evidence="4 5">
    <name type="scientific">Cypionkella aquatica</name>
    <dbReference type="NCBI Taxonomy" id="1756042"/>
    <lineage>
        <taxon>Bacteria</taxon>
        <taxon>Pseudomonadati</taxon>
        <taxon>Pseudomonadota</taxon>
        <taxon>Alphaproteobacteria</taxon>
        <taxon>Rhodobacterales</taxon>
        <taxon>Paracoccaceae</taxon>
        <taxon>Cypionkella</taxon>
    </lineage>
</organism>
<dbReference type="GO" id="GO:0009253">
    <property type="term" value="P:peptidoglycan catabolic process"/>
    <property type="evidence" value="ECO:0007669"/>
    <property type="project" value="InterPro"/>
</dbReference>
<protein>
    <recommendedName>
        <fullName evidence="6">N-acetylmuramoyl-L-alanine amidase</fullName>
    </recommendedName>
</protein>
<evidence type="ECO:0000256" key="1">
    <source>
        <dbReference type="SAM" id="Phobius"/>
    </source>
</evidence>
<dbReference type="InterPro" id="IPR036366">
    <property type="entry name" value="PGBDSf"/>
</dbReference>
<keyword evidence="1" id="KW-0472">Membrane</keyword>
<dbReference type="InterPro" id="IPR002477">
    <property type="entry name" value="Peptidoglycan-bd-like"/>
</dbReference>
<dbReference type="Proteomes" id="UP001157355">
    <property type="component" value="Unassembled WGS sequence"/>
</dbReference>
<accession>A0AA37U368</accession>
<feature type="domain" description="N-acetylmuramoyl-L-alanine amidase" evidence="3">
    <location>
        <begin position="9"/>
        <end position="127"/>
    </location>
</feature>
<feature type="domain" description="Peptidoglycan binding-like" evidence="2">
    <location>
        <begin position="181"/>
        <end position="236"/>
    </location>
</feature>
<dbReference type="Gene3D" id="3.40.80.10">
    <property type="entry name" value="Peptidoglycan recognition protein-like"/>
    <property type="match status" value="1"/>
</dbReference>
<dbReference type="InterPro" id="IPR036365">
    <property type="entry name" value="PGBD-like_sf"/>
</dbReference>
<evidence type="ECO:0000313" key="4">
    <source>
        <dbReference type="EMBL" id="GLS86665.1"/>
    </source>
</evidence>
<evidence type="ECO:0000259" key="2">
    <source>
        <dbReference type="Pfam" id="PF01471"/>
    </source>
</evidence>
<evidence type="ECO:0000313" key="5">
    <source>
        <dbReference type="Proteomes" id="UP001157355"/>
    </source>
</evidence>
<feature type="transmembrane region" description="Helical" evidence="1">
    <location>
        <begin position="306"/>
        <end position="327"/>
    </location>
</feature>
<reference evidence="4 5" key="1">
    <citation type="journal article" date="2014" name="Int. J. Syst. Evol. Microbiol.">
        <title>Complete genome sequence of Corynebacterium casei LMG S-19264T (=DSM 44701T), isolated from a smear-ripened cheese.</title>
        <authorList>
            <consortium name="US DOE Joint Genome Institute (JGI-PGF)"/>
            <person name="Walter F."/>
            <person name="Albersmeier A."/>
            <person name="Kalinowski J."/>
            <person name="Ruckert C."/>
        </authorList>
    </citation>
    <scope>NUCLEOTIDE SEQUENCE [LARGE SCALE GENOMIC DNA]</scope>
    <source>
        <strain evidence="4 5">NBRC 111766</strain>
    </source>
</reference>
<gene>
    <name evidence="4" type="ORF">GCM10010873_16390</name>
</gene>
<dbReference type="Gene3D" id="1.10.101.10">
    <property type="entry name" value="PGBD-like superfamily/PGBD"/>
    <property type="match status" value="1"/>
</dbReference>
<dbReference type="GO" id="GO:0008745">
    <property type="term" value="F:N-acetylmuramoyl-L-alanine amidase activity"/>
    <property type="evidence" value="ECO:0007669"/>
    <property type="project" value="InterPro"/>
</dbReference>
<keyword evidence="1" id="KW-0812">Transmembrane</keyword>
<dbReference type="CDD" id="cd06583">
    <property type="entry name" value="PGRP"/>
    <property type="match status" value="1"/>
</dbReference>
<dbReference type="AlphaFoldDB" id="A0AA37U368"/>
<comment type="caution">
    <text evidence="4">The sequence shown here is derived from an EMBL/GenBank/DDBJ whole genome shotgun (WGS) entry which is preliminary data.</text>
</comment>
<dbReference type="SUPFAM" id="SSF47090">
    <property type="entry name" value="PGBD-like"/>
    <property type="match status" value="1"/>
</dbReference>
<sequence>MSYTFKKPARPVTRVFVHCSASDNPAHDNVATMDAWHKARGWSGVGYHFFIRKDGTLEMGRDLEKIPAAQEGNNVGTIAICLHGLLEEKFTEEQFKTLRSLCRQINKAYRNIMTFHGHCEVANKTCPVIDYRKVLGLDPKAHLNDITMAADYQVATVPPLDGEGLEVLESNVVSMTLGSKGELVKLLQQSLAKLGYFAGALDGDFGARTRSAVLAFQADNHLIADGIFGALSREAMTVAKPRAVAPQRAMASLASLSAGGSRIASASIANAVVGTLVGGGGAIAVIDQLTGAVSQITGQSNAIQKLFADHGLIGGGVILVAGIFIAWQSWRAGQARVEDQRTGKTA</sequence>
<dbReference type="Pfam" id="PF01510">
    <property type="entry name" value="Amidase_2"/>
    <property type="match status" value="1"/>
</dbReference>
<dbReference type="Pfam" id="PF01471">
    <property type="entry name" value="PG_binding_1"/>
    <property type="match status" value="1"/>
</dbReference>
<proteinExistence type="predicted"/>
<dbReference type="RefSeq" id="WP_284324882.1">
    <property type="nucleotide sequence ID" value="NZ_BSPP01000005.1"/>
</dbReference>
<name>A0AA37U368_9RHOB</name>
<evidence type="ECO:0000259" key="3">
    <source>
        <dbReference type="Pfam" id="PF01510"/>
    </source>
</evidence>